<organism evidence="1">
    <name type="scientific">bioreactor metagenome</name>
    <dbReference type="NCBI Taxonomy" id="1076179"/>
    <lineage>
        <taxon>unclassified sequences</taxon>
        <taxon>metagenomes</taxon>
        <taxon>ecological metagenomes</taxon>
    </lineage>
</organism>
<name>A0A645C9P1_9ZZZZ</name>
<evidence type="ECO:0000313" key="1">
    <source>
        <dbReference type="EMBL" id="MPM73274.1"/>
    </source>
</evidence>
<comment type="caution">
    <text evidence="1">The sequence shown here is derived from an EMBL/GenBank/DDBJ whole genome shotgun (WGS) entry which is preliminary data.</text>
</comment>
<protein>
    <submittedName>
        <fullName evidence="1">Uncharacterized protein</fullName>
    </submittedName>
</protein>
<accession>A0A645C9P1</accession>
<dbReference type="EMBL" id="VSSQ01025254">
    <property type="protein sequence ID" value="MPM73274.1"/>
    <property type="molecule type" value="Genomic_DNA"/>
</dbReference>
<sequence>MACQHKKLSQYSAFFHELLEDFGIDRLHFQQDVDEDIVFAQCPERMRAAPIQHDDVAFVEDDFLPADFLGAGAGIHIVQLQKLMMMQGHIRITVVLADMDVPFFEEHFLAQQKIAIQTELIPTQNQFVEDIRIRHIEPGFPLLFFDFGFFP</sequence>
<dbReference type="AlphaFoldDB" id="A0A645C9P1"/>
<proteinExistence type="predicted"/>
<reference evidence="1" key="1">
    <citation type="submission" date="2019-08" db="EMBL/GenBank/DDBJ databases">
        <authorList>
            <person name="Kucharzyk K."/>
            <person name="Murdoch R.W."/>
            <person name="Higgins S."/>
            <person name="Loffler F."/>
        </authorList>
    </citation>
    <scope>NUCLEOTIDE SEQUENCE</scope>
</reference>
<gene>
    <name evidence="1" type="ORF">SDC9_120250</name>
</gene>